<comment type="caution">
    <text evidence="2">The sequence shown here is derived from an EMBL/GenBank/DDBJ whole genome shotgun (WGS) entry which is preliminary data.</text>
</comment>
<sequence length="104" mass="11254">MKLRTRLILLAILLILLPALPAMWVTRNLVGQSLNLGLSTEITNALEAGIRQTRASYQEERSRFETDFASWIAAGADPSAAPGRIVAPDDPDAREDTAAQDAPP</sequence>
<evidence type="ECO:0000313" key="2">
    <source>
        <dbReference type="EMBL" id="MCA9729469.1"/>
    </source>
</evidence>
<organism evidence="2 3">
    <name type="scientific">Eiseniibacteriota bacterium</name>
    <dbReference type="NCBI Taxonomy" id="2212470"/>
    <lineage>
        <taxon>Bacteria</taxon>
        <taxon>Candidatus Eiseniibacteriota</taxon>
    </lineage>
</organism>
<evidence type="ECO:0000256" key="1">
    <source>
        <dbReference type="SAM" id="MobiDB-lite"/>
    </source>
</evidence>
<gene>
    <name evidence="2" type="ORF">KC729_17410</name>
</gene>
<feature type="region of interest" description="Disordered" evidence="1">
    <location>
        <begin position="76"/>
        <end position="104"/>
    </location>
</feature>
<proteinExistence type="predicted"/>
<dbReference type="AlphaFoldDB" id="A0A956M1H6"/>
<accession>A0A956M1H6</accession>
<feature type="non-terminal residue" evidence="2">
    <location>
        <position position="104"/>
    </location>
</feature>
<name>A0A956M1H6_UNCEI</name>
<protein>
    <submittedName>
        <fullName evidence="2">Uncharacterized protein</fullName>
    </submittedName>
</protein>
<evidence type="ECO:0000313" key="3">
    <source>
        <dbReference type="Proteomes" id="UP000697710"/>
    </source>
</evidence>
<dbReference type="Proteomes" id="UP000697710">
    <property type="component" value="Unassembled WGS sequence"/>
</dbReference>
<reference evidence="2" key="2">
    <citation type="journal article" date="2021" name="Microbiome">
        <title>Successional dynamics and alternative stable states in a saline activated sludge microbial community over 9 years.</title>
        <authorList>
            <person name="Wang Y."/>
            <person name="Ye J."/>
            <person name="Ju F."/>
            <person name="Liu L."/>
            <person name="Boyd J.A."/>
            <person name="Deng Y."/>
            <person name="Parks D.H."/>
            <person name="Jiang X."/>
            <person name="Yin X."/>
            <person name="Woodcroft B.J."/>
            <person name="Tyson G.W."/>
            <person name="Hugenholtz P."/>
            <person name="Polz M.F."/>
            <person name="Zhang T."/>
        </authorList>
    </citation>
    <scope>NUCLEOTIDE SEQUENCE</scope>
    <source>
        <strain evidence="2">HKST-UBA01</strain>
    </source>
</reference>
<dbReference type="EMBL" id="JAGQHR010000710">
    <property type="protein sequence ID" value="MCA9729469.1"/>
    <property type="molecule type" value="Genomic_DNA"/>
</dbReference>
<reference evidence="2" key="1">
    <citation type="submission" date="2020-04" db="EMBL/GenBank/DDBJ databases">
        <authorList>
            <person name="Zhang T."/>
        </authorList>
    </citation>
    <scope>NUCLEOTIDE SEQUENCE</scope>
    <source>
        <strain evidence="2">HKST-UBA01</strain>
    </source>
</reference>